<protein>
    <submittedName>
        <fullName evidence="1">Uncharacterized protein</fullName>
    </submittedName>
</protein>
<dbReference type="EMBL" id="JBBNAE010000005">
    <property type="protein sequence ID" value="KAK9123510.1"/>
    <property type="molecule type" value="Genomic_DNA"/>
</dbReference>
<keyword evidence="2" id="KW-1185">Reference proteome</keyword>
<comment type="caution">
    <text evidence="1">The sequence shown here is derived from an EMBL/GenBank/DDBJ whole genome shotgun (WGS) entry which is preliminary data.</text>
</comment>
<reference evidence="1 2" key="1">
    <citation type="submission" date="2024-01" db="EMBL/GenBank/DDBJ databases">
        <title>Genome assemblies of Stephania.</title>
        <authorList>
            <person name="Yang L."/>
        </authorList>
    </citation>
    <scope>NUCLEOTIDE SEQUENCE [LARGE SCALE GENOMIC DNA]</scope>
    <source>
        <strain evidence="1">QJT</strain>
        <tissue evidence="1">Leaf</tissue>
    </source>
</reference>
<proteinExistence type="predicted"/>
<dbReference type="AlphaFoldDB" id="A0AAP0IYI2"/>
<sequence>MGVKGNLWLAMATSQGKALHRRVLFKWYWFLHRLSLVVEHARPPPRLEIRSSRSP</sequence>
<name>A0AAP0IYI2_9MAGN</name>
<dbReference type="Proteomes" id="UP001417504">
    <property type="component" value="Unassembled WGS sequence"/>
</dbReference>
<gene>
    <name evidence="1" type="ORF">Sjap_013112</name>
</gene>
<evidence type="ECO:0000313" key="2">
    <source>
        <dbReference type="Proteomes" id="UP001417504"/>
    </source>
</evidence>
<accession>A0AAP0IYI2</accession>
<organism evidence="1 2">
    <name type="scientific">Stephania japonica</name>
    <dbReference type="NCBI Taxonomy" id="461633"/>
    <lineage>
        <taxon>Eukaryota</taxon>
        <taxon>Viridiplantae</taxon>
        <taxon>Streptophyta</taxon>
        <taxon>Embryophyta</taxon>
        <taxon>Tracheophyta</taxon>
        <taxon>Spermatophyta</taxon>
        <taxon>Magnoliopsida</taxon>
        <taxon>Ranunculales</taxon>
        <taxon>Menispermaceae</taxon>
        <taxon>Menispermoideae</taxon>
        <taxon>Cissampelideae</taxon>
        <taxon>Stephania</taxon>
    </lineage>
</organism>
<evidence type="ECO:0000313" key="1">
    <source>
        <dbReference type="EMBL" id="KAK9123510.1"/>
    </source>
</evidence>